<evidence type="ECO:0000313" key="2">
    <source>
        <dbReference type="Proteomes" id="UP001234297"/>
    </source>
</evidence>
<keyword evidence="2" id="KW-1185">Reference proteome</keyword>
<accession>A0ACC2LI34</accession>
<dbReference type="Proteomes" id="UP001234297">
    <property type="component" value="Chromosome 8"/>
</dbReference>
<evidence type="ECO:0000313" key="1">
    <source>
        <dbReference type="EMBL" id="KAJ8633132.1"/>
    </source>
</evidence>
<sequence length="226" mass="25276">MKVASPLKGAYRKHLAETTMMDRTRILSFWRKPPAPTNPNGNFQEETVLANRVKSSQQKRHIPKSANRTLDALELIDDYYLNLLNWSTGNILAIALGNTVYLWNASNGSSSELLTVVEENGPVTSAPVQVSSLLWSKNKRELLSSHATMLSQLILWMYPSMDKIAKLNGNVSGVLFMAESPNGYTVAFAGDEMLMFWNVFGTPEITKPAKKTENVALFLGWMTHLR</sequence>
<protein>
    <submittedName>
        <fullName evidence="1">Uncharacterized protein</fullName>
    </submittedName>
</protein>
<gene>
    <name evidence="1" type="ORF">MRB53_026468</name>
</gene>
<comment type="caution">
    <text evidence="1">The sequence shown here is derived from an EMBL/GenBank/DDBJ whole genome shotgun (WGS) entry which is preliminary data.</text>
</comment>
<proteinExistence type="predicted"/>
<name>A0ACC2LI34_PERAE</name>
<reference evidence="1 2" key="1">
    <citation type="journal article" date="2022" name="Hortic Res">
        <title>A haplotype resolved chromosomal level avocado genome allows analysis of novel avocado genes.</title>
        <authorList>
            <person name="Nath O."/>
            <person name="Fletcher S.J."/>
            <person name="Hayward A."/>
            <person name="Shaw L.M."/>
            <person name="Masouleh A.K."/>
            <person name="Furtado A."/>
            <person name="Henry R.J."/>
            <person name="Mitter N."/>
        </authorList>
    </citation>
    <scope>NUCLEOTIDE SEQUENCE [LARGE SCALE GENOMIC DNA]</scope>
    <source>
        <strain evidence="2">cv. Hass</strain>
    </source>
</reference>
<dbReference type="EMBL" id="CM056816">
    <property type="protein sequence ID" value="KAJ8633132.1"/>
    <property type="molecule type" value="Genomic_DNA"/>
</dbReference>
<organism evidence="1 2">
    <name type="scientific">Persea americana</name>
    <name type="common">Avocado</name>
    <dbReference type="NCBI Taxonomy" id="3435"/>
    <lineage>
        <taxon>Eukaryota</taxon>
        <taxon>Viridiplantae</taxon>
        <taxon>Streptophyta</taxon>
        <taxon>Embryophyta</taxon>
        <taxon>Tracheophyta</taxon>
        <taxon>Spermatophyta</taxon>
        <taxon>Magnoliopsida</taxon>
        <taxon>Magnoliidae</taxon>
        <taxon>Laurales</taxon>
        <taxon>Lauraceae</taxon>
        <taxon>Persea</taxon>
    </lineage>
</organism>